<dbReference type="Proteomes" id="UP000482800">
    <property type="component" value="Unassembled WGS sequence"/>
</dbReference>
<dbReference type="GO" id="GO:0004386">
    <property type="term" value="F:helicase activity"/>
    <property type="evidence" value="ECO:0007669"/>
    <property type="project" value="UniProtKB-KW"/>
</dbReference>
<comment type="caution">
    <text evidence="2">The sequence shown here is derived from an EMBL/GenBank/DDBJ whole genome shotgun (WGS) entry which is preliminary data.</text>
</comment>
<keyword evidence="2" id="KW-0067">ATP-binding</keyword>
<keyword evidence="3" id="KW-1185">Reference proteome</keyword>
<organism evidence="2 3">
    <name type="scientific">Phytohabitans houttuyneae</name>
    <dbReference type="NCBI Taxonomy" id="1076126"/>
    <lineage>
        <taxon>Bacteria</taxon>
        <taxon>Bacillati</taxon>
        <taxon>Actinomycetota</taxon>
        <taxon>Actinomycetes</taxon>
        <taxon>Micromonosporales</taxon>
        <taxon>Micromonosporaceae</taxon>
    </lineage>
</organism>
<dbReference type="AlphaFoldDB" id="A0A6V8KJ98"/>
<dbReference type="Gene3D" id="3.40.50.300">
    <property type="entry name" value="P-loop containing nucleotide triphosphate hydrolases"/>
    <property type="match status" value="2"/>
</dbReference>
<dbReference type="GO" id="GO:0003677">
    <property type="term" value="F:DNA binding"/>
    <property type="evidence" value="ECO:0007669"/>
    <property type="project" value="InterPro"/>
</dbReference>
<dbReference type="EMBL" id="BLPF01000002">
    <property type="protein sequence ID" value="GFJ82056.1"/>
    <property type="molecule type" value="Genomic_DNA"/>
</dbReference>
<dbReference type="InterPro" id="IPR001650">
    <property type="entry name" value="Helicase_C-like"/>
</dbReference>
<dbReference type="InterPro" id="IPR005114">
    <property type="entry name" value="Helicase_assoc"/>
</dbReference>
<reference evidence="2 3" key="2">
    <citation type="submission" date="2020-03" db="EMBL/GenBank/DDBJ databases">
        <authorList>
            <person name="Ichikawa N."/>
            <person name="Kimura A."/>
            <person name="Kitahashi Y."/>
            <person name="Uohara A."/>
        </authorList>
    </citation>
    <scope>NUCLEOTIDE SEQUENCE [LARGE SCALE GENOMIC DNA]</scope>
    <source>
        <strain evidence="2 3">NBRC 108639</strain>
    </source>
</reference>
<evidence type="ECO:0000259" key="1">
    <source>
        <dbReference type="PROSITE" id="PS51192"/>
    </source>
</evidence>
<reference evidence="2 3" key="1">
    <citation type="submission" date="2020-03" db="EMBL/GenBank/DDBJ databases">
        <title>Whole genome shotgun sequence of Phytohabitans houttuyneae NBRC 108639.</title>
        <authorList>
            <person name="Komaki H."/>
            <person name="Tamura T."/>
        </authorList>
    </citation>
    <scope>NUCLEOTIDE SEQUENCE [LARGE SCALE GENOMIC DNA]</scope>
    <source>
        <strain evidence="2 3">NBRC 108639</strain>
    </source>
</reference>
<name>A0A6V8KJ98_9ACTN</name>
<dbReference type="Pfam" id="PF00271">
    <property type="entry name" value="Helicase_C"/>
    <property type="match status" value="1"/>
</dbReference>
<dbReference type="PANTHER" id="PTHR33418">
    <property type="entry name" value="HELICASE-ASSOCIATED"/>
    <property type="match status" value="1"/>
</dbReference>
<keyword evidence="2" id="KW-0378">Hydrolase</keyword>
<feature type="domain" description="Helicase ATP-binding" evidence="1">
    <location>
        <begin position="28"/>
        <end position="215"/>
    </location>
</feature>
<dbReference type="InterPro" id="IPR006935">
    <property type="entry name" value="Helicase/UvrB_N"/>
</dbReference>
<keyword evidence="2" id="KW-0547">Nucleotide-binding</keyword>
<dbReference type="Pfam" id="PF04851">
    <property type="entry name" value="ResIII"/>
    <property type="match status" value="1"/>
</dbReference>
<evidence type="ECO:0000313" key="2">
    <source>
        <dbReference type="EMBL" id="GFJ82056.1"/>
    </source>
</evidence>
<dbReference type="Gene3D" id="6.10.140.530">
    <property type="match status" value="4"/>
</dbReference>
<gene>
    <name evidence="2" type="ORF">Phou_062360</name>
</gene>
<dbReference type="PANTHER" id="PTHR33418:SF1">
    <property type="entry name" value="HELICASE-ASSOCIATED DOMAIN-CONTAINING PROTEIN"/>
    <property type="match status" value="1"/>
</dbReference>
<dbReference type="CDD" id="cd18785">
    <property type="entry name" value="SF2_C"/>
    <property type="match status" value="1"/>
</dbReference>
<dbReference type="InterPro" id="IPR027417">
    <property type="entry name" value="P-loop_NTPase"/>
</dbReference>
<dbReference type="RefSeq" id="WP_173062067.1">
    <property type="nucleotide sequence ID" value="NZ_BAABGO010000057.1"/>
</dbReference>
<dbReference type="Pfam" id="PF03457">
    <property type="entry name" value="HA"/>
    <property type="match status" value="3"/>
</dbReference>
<dbReference type="InterPro" id="IPR014001">
    <property type="entry name" value="Helicase_ATP-bd"/>
</dbReference>
<sequence>MTADVVPPASVGGRVLWPHQQRAVDRWCGQVRDGQRGTVVAACGTGKTLVAADASVRVAAHEPVVMMVPTVDLLAQTVKQWQDYLGPAMGRVVAVCNIRQMQHTARQAGVSLRSLTVTTDPAQLAALMADGRVTVLATYASLPVVRAAYRLHDARPAGLLVVDEAHRTAGPLGKAWAAVHDQVAVPARRRLYMTATPRIFLDDQPAISMDDQTVFGPVAFRLGFADAISLGLLADYRLVVAVVTEQELADLAGFAGTTGEQPTLTVAGRPRPARMLASQIALSRAIADYQLSRVLVYHNRVASAALFAHTLPDAVSLLPAAEAPTRPVRGWSASGKSNFAHRAQVLRHLRDPGDNAVVVCNARLFSEGLDVPALDAVMYAEPRTSLIDVVQGVGRSLRLGGQPQKTATIVVPVLTSEATLANELAHRDWQHVWQVVRALRAHDERLEARLDQARSGTRRGEGNIGGLADTAGAAVGLSWLTAAGPRVPAGFADRIRLRVLNPVPAANQDAWDRYYPLAQAFHAEHGHLRVPHVQTDDGWLGSWLAHQRRLYTAGNLAPDRIAALERLHIIWDPVEEQWHSRYAEHLQWTQRQASGAADTAPDSLRQWWTAQRAHRRAGTLPETRRQLLDKAGFDWDPQTTEWQDGLRHARAYRQRYGHLQVPSNYTSDDGFNLGTWITNRRSDHKRGRLKAERTAELDQLDMIWDCRAHRWQQHLAAARAYHTEHGTLRGAGTVNGHNVSLWLTTARARHRNGDLTADQITDLDALGIDWNPHPGPPTTA</sequence>
<protein>
    <submittedName>
        <fullName evidence="2">Helicase</fullName>
    </submittedName>
</protein>
<accession>A0A6V8KJ98</accession>
<keyword evidence="2" id="KW-0347">Helicase</keyword>
<proteinExistence type="predicted"/>
<dbReference type="SMART" id="SM00487">
    <property type="entry name" value="DEXDc"/>
    <property type="match status" value="1"/>
</dbReference>
<dbReference type="PROSITE" id="PS51192">
    <property type="entry name" value="HELICASE_ATP_BIND_1"/>
    <property type="match status" value="1"/>
</dbReference>
<evidence type="ECO:0000313" key="3">
    <source>
        <dbReference type="Proteomes" id="UP000482800"/>
    </source>
</evidence>
<dbReference type="GO" id="GO:0016787">
    <property type="term" value="F:hydrolase activity"/>
    <property type="evidence" value="ECO:0007669"/>
    <property type="project" value="InterPro"/>
</dbReference>
<dbReference type="GO" id="GO:0005524">
    <property type="term" value="F:ATP binding"/>
    <property type="evidence" value="ECO:0007669"/>
    <property type="project" value="InterPro"/>
</dbReference>
<dbReference type="SUPFAM" id="SSF52540">
    <property type="entry name" value="P-loop containing nucleoside triphosphate hydrolases"/>
    <property type="match status" value="1"/>
</dbReference>